<dbReference type="GO" id="GO:0005737">
    <property type="term" value="C:cytoplasm"/>
    <property type="evidence" value="ECO:0007669"/>
    <property type="project" value="TreeGrafter"/>
</dbReference>
<dbReference type="AlphaFoldDB" id="J5KJ57"/>
<dbReference type="InterPro" id="IPR029510">
    <property type="entry name" value="Ald_DH_CS_GLU"/>
</dbReference>
<evidence type="ECO:0000256" key="5">
    <source>
        <dbReference type="PIRSR" id="PIRSR036492-1"/>
    </source>
</evidence>
<dbReference type="InterPro" id="IPR015590">
    <property type="entry name" value="Aldehyde_DH_dom"/>
</dbReference>
<protein>
    <recommendedName>
        <fullName evidence="4">Aldehyde dehydrogenase</fullName>
    </recommendedName>
</protein>
<evidence type="ECO:0000256" key="4">
    <source>
        <dbReference type="PIRNR" id="PIRNR036492"/>
    </source>
</evidence>
<dbReference type="GO" id="GO:0004029">
    <property type="term" value="F:aldehyde dehydrogenase (NAD+) activity"/>
    <property type="evidence" value="ECO:0007669"/>
    <property type="project" value="TreeGrafter"/>
</dbReference>
<keyword evidence="2 4" id="KW-0560">Oxidoreductase</keyword>
<feature type="active site" evidence="5">
    <location>
        <position position="252"/>
    </location>
</feature>
<evidence type="ECO:0000256" key="7">
    <source>
        <dbReference type="RuleBase" id="RU003345"/>
    </source>
</evidence>
<evidence type="ECO:0000256" key="2">
    <source>
        <dbReference type="ARBA" id="ARBA00023002"/>
    </source>
</evidence>
<dbReference type="GO" id="GO:0006081">
    <property type="term" value="P:aldehyde metabolic process"/>
    <property type="evidence" value="ECO:0007669"/>
    <property type="project" value="InterPro"/>
</dbReference>
<feature type="active site" evidence="5 6">
    <location>
        <position position="218"/>
    </location>
</feature>
<dbReference type="SUPFAM" id="SSF53720">
    <property type="entry name" value="ALDH-like"/>
    <property type="match status" value="1"/>
</dbReference>
<sequence>MDNEIYNDLNKILENQKSFFKKEGPPDLALRADRLNRLKDLIIENRYKIVDALNEDFGVRSKSASMASDVYTIIPAINHAIKNLKKWTKRVNRKTNFPFNLTGGKSYIEYEPLGSVGMISPWNFPIYLTFAPLASIFAAGNQVIHKPSELTPLCAQLMKDICDKNFDEHEFATVLGGPEVGSVFTTLNFDHLLYTGSGRVGKMVMASAAQNLVPVTLELGGKSPVIIGNGFDVKIAAKRVMFGKTLNAGQICLAPDYVFVKPEVQETFIEGCKEAINEFFPDLLNNNDYTSIINKNHYDRLNHLLDDARNKGAKIIELKPSDENFINQEHHKIPPTLVLNVNLDMDIMHQEIFGPLLPIVNYNELSEITNHINSQDKPLGLYYFGTDKNEQNYLLKRTSSGGVTVNNVIGHLQQTDLPFGGVGPSGEGRYDAFEGFKNFSNERTYYKDISERFDGLLAGIRPPYKGNIEKLLKSIAK</sequence>
<dbReference type="CDD" id="cd07133">
    <property type="entry name" value="ALDH_CALDH_CalB"/>
    <property type="match status" value="1"/>
</dbReference>
<dbReference type="FunFam" id="3.40.309.10:FF:000003">
    <property type="entry name" value="Aldehyde dehydrogenase"/>
    <property type="match status" value="1"/>
</dbReference>
<evidence type="ECO:0000313" key="9">
    <source>
        <dbReference type="EMBL" id="EJP72721.1"/>
    </source>
</evidence>
<dbReference type="PANTHER" id="PTHR43570:SF20">
    <property type="entry name" value="ALDEHYDE DEHYDROGENASE ALDX-RELATED"/>
    <property type="match status" value="1"/>
</dbReference>
<gene>
    <name evidence="9" type="primary">calB</name>
    <name evidence="9" type="ORF">NT02SARS_1127</name>
</gene>
<evidence type="ECO:0000259" key="8">
    <source>
        <dbReference type="Pfam" id="PF00171"/>
    </source>
</evidence>
<dbReference type="Proteomes" id="UP000010116">
    <property type="component" value="Unassembled WGS sequence"/>
</dbReference>
<keyword evidence="3" id="KW-0520">NAD</keyword>
<dbReference type="HOGENOM" id="CLU_005391_3_6_6"/>
<dbReference type="InterPro" id="IPR016162">
    <property type="entry name" value="Ald_DH_N"/>
</dbReference>
<dbReference type="InterPro" id="IPR016161">
    <property type="entry name" value="Ald_DH/histidinol_DH"/>
</dbReference>
<dbReference type="Gene3D" id="3.40.605.10">
    <property type="entry name" value="Aldehyde Dehydrogenase, Chain A, domain 1"/>
    <property type="match status" value="1"/>
</dbReference>
<dbReference type="PANTHER" id="PTHR43570">
    <property type="entry name" value="ALDEHYDE DEHYDROGENASE"/>
    <property type="match status" value="1"/>
</dbReference>
<evidence type="ECO:0000256" key="1">
    <source>
        <dbReference type="ARBA" id="ARBA00009986"/>
    </source>
</evidence>
<comment type="similarity">
    <text evidence="1 4 7">Belongs to the aldehyde dehydrogenase family.</text>
</comment>
<dbReference type="InterPro" id="IPR012394">
    <property type="entry name" value="Aldehyde_DH_NAD(P)"/>
</dbReference>
<feature type="domain" description="Aldehyde dehydrogenase" evidence="8">
    <location>
        <begin position="12"/>
        <end position="444"/>
    </location>
</feature>
<dbReference type="PIRSF" id="PIRSF036492">
    <property type="entry name" value="ALDH"/>
    <property type="match status" value="1"/>
</dbReference>
<dbReference type="Pfam" id="PF00171">
    <property type="entry name" value="Aldedh"/>
    <property type="match status" value="1"/>
</dbReference>
<evidence type="ECO:0000256" key="6">
    <source>
        <dbReference type="PROSITE-ProRule" id="PRU10007"/>
    </source>
</evidence>
<name>J5KJ57_9GAMM</name>
<reference evidence="9 10" key="1">
    <citation type="journal article" date="2012" name="ISME J.">
        <title>Genomic insights to SAR86, an abundant and uncultivated marine bacterial lineage.</title>
        <authorList>
            <person name="Dupont C.L."/>
            <person name="Rusch D.B."/>
            <person name="Yooseph S."/>
            <person name="Lombardo M.J."/>
            <person name="Richter R.A."/>
            <person name="Valas R."/>
            <person name="Novotny M."/>
            <person name="Yee-Greenbaum J."/>
            <person name="Selengut J.D."/>
            <person name="Haft D.H."/>
            <person name="Halpern A.L."/>
            <person name="Lasken R.S."/>
            <person name="Nealson K."/>
            <person name="Friedman R."/>
            <person name="Venter J.C."/>
        </authorList>
    </citation>
    <scope>NUCLEOTIDE SEQUENCE [LARGE SCALE GENOMIC DNA]</scope>
</reference>
<dbReference type="EMBL" id="JH611190">
    <property type="protein sequence ID" value="EJP72721.1"/>
    <property type="molecule type" value="Genomic_DNA"/>
</dbReference>
<evidence type="ECO:0000256" key="3">
    <source>
        <dbReference type="ARBA" id="ARBA00023027"/>
    </source>
</evidence>
<dbReference type="PROSITE" id="PS00687">
    <property type="entry name" value="ALDEHYDE_DEHYDR_GLU"/>
    <property type="match status" value="1"/>
</dbReference>
<proteinExistence type="inferred from homology"/>
<accession>J5KJ57</accession>
<dbReference type="Gene3D" id="3.40.309.10">
    <property type="entry name" value="Aldehyde Dehydrogenase, Chain A, domain 2"/>
    <property type="match status" value="1"/>
</dbReference>
<dbReference type="InterPro" id="IPR016163">
    <property type="entry name" value="Ald_DH_C"/>
</dbReference>
<evidence type="ECO:0000313" key="10">
    <source>
        <dbReference type="Proteomes" id="UP000010116"/>
    </source>
</evidence>
<organism evidence="9 10">
    <name type="scientific">SAR86 cluster bacterium SAR86B</name>
    <dbReference type="NCBI Taxonomy" id="1123867"/>
    <lineage>
        <taxon>Bacteria</taxon>
        <taxon>Pseudomonadati</taxon>
        <taxon>Pseudomonadota</taxon>
        <taxon>Gammaproteobacteria</taxon>
        <taxon>SAR86 cluster</taxon>
    </lineage>
</organism>